<dbReference type="Pfam" id="PF02223">
    <property type="entry name" value="Thymidylate_kin"/>
    <property type="match status" value="1"/>
</dbReference>
<reference evidence="2 3" key="1">
    <citation type="submission" date="2020-03" db="EMBL/GenBank/DDBJ databases">
        <title>Bradyrhizobium diversity isolated from nodules of Indigofera sp.</title>
        <authorList>
            <person name="Klepa M."/>
            <person name="Helene L."/>
            <person name="Hungria M."/>
        </authorList>
    </citation>
    <scope>NUCLEOTIDE SEQUENCE [LARGE SCALE GENOMIC DNA]</scope>
    <source>
        <strain evidence="2 3">WSM 1791</strain>
    </source>
</reference>
<dbReference type="InterPro" id="IPR039430">
    <property type="entry name" value="Thymidylate_kin-like_dom"/>
</dbReference>
<proteinExistence type="predicted"/>
<feature type="domain" description="Thymidylate kinase-like" evidence="1">
    <location>
        <begin position="262"/>
        <end position="440"/>
    </location>
</feature>
<protein>
    <recommendedName>
        <fullName evidence="1">Thymidylate kinase-like domain-containing protein</fullName>
    </recommendedName>
</protein>
<evidence type="ECO:0000313" key="2">
    <source>
        <dbReference type="EMBL" id="NOJ43325.1"/>
    </source>
</evidence>
<keyword evidence="3" id="KW-1185">Reference proteome</keyword>
<dbReference type="InterPro" id="IPR027417">
    <property type="entry name" value="P-loop_NTPase"/>
</dbReference>
<dbReference type="AlphaFoldDB" id="A0A7Y4GWL5"/>
<comment type="caution">
    <text evidence="2">The sequence shown here is derived from an EMBL/GenBank/DDBJ whole genome shotgun (WGS) entry which is preliminary data.</text>
</comment>
<dbReference type="RefSeq" id="WP_171582542.1">
    <property type="nucleotide sequence ID" value="NZ_JAAVLX010000010.1"/>
</dbReference>
<dbReference type="Gene3D" id="3.40.50.300">
    <property type="entry name" value="P-loop containing nucleotide triphosphate hydrolases"/>
    <property type="match status" value="1"/>
</dbReference>
<dbReference type="Proteomes" id="UP000544122">
    <property type="component" value="Unassembled WGS sequence"/>
</dbReference>
<dbReference type="SUPFAM" id="SSF52540">
    <property type="entry name" value="P-loop containing nucleoside triphosphate hydrolases"/>
    <property type="match status" value="1"/>
</dbReference>
<organism evidence="2 3">
    <name type="scientific">Bradyrhizobium australiense</name>
    <dbReference type="NCBI Taxonomy" id="2721161"/>
    <lineage>
        <taxon>Bacteria</taxon>
        <taxon>Pseudomonadati</taxon>
        <taxon>Pseudomonadota</taxon>
        <taxon>Alphaproteobacteria</taxon>
        <taxon>Hyphomicrobiales</taxon>
        <taxon>Nitrobacteraceae</taxon>
        <taxon>Bradyrhizobium</taxon>
    </lineage>
</organism>
<gene>
    <name evidence="2" type="ORF">HCN58_27795</name>
</gene>
<dbReference type="EMBL" id="JAAVLX010000010">
    <property type="protein sequence ID" value="NOJ43325.1"/>
    <property type="molecule type" value="Genomic_DNA"/>
</dbReference>
<sequence length="479" mass="54220">MRTMKIVHQEKSSALADGVDQSGGPGRILLGVFETLDRAEIPYCVLHGYERYPQRITSDVDCMISASVHPEQLAALFHENRGISIDADLVCFREYYFVFAGRNADRSPSYLVLDLSIDYELGGLRFYTGREVIEGRRRHSCFWTPAPPVEFGGYLARKIAKVQLTDAQGRRLSALYAQDPAGCQRQAARFWGARNTALIVSAASSGDWTPVRRCLSRLGAEMRLRAMLRQPWRSIGNWSLRMGRRIRSGFWPEGGLTVIFLGTDGAGKSSVIKSVRQDLAGAFARTTCRYFAPGLLSLLRRPAGPILPHAALPRSRMTSVIRACYWLVYYLLWYRLMIHFALARSTLVLHDRHFVDALVDSKRYRYVGPAWLLRLIWRFTPKPDLVILLDAPPGVVHARKQDVSFEETARQREAYLSLIDTMKDAHVVDAAQPLEHVVSDVNDIILRHLTMRMARRLGLEHNMVYRAQPGGAFTTEKSL</sequence>
<evidence type="ECO:0000259" key="1">
    <source>
        <dbReference type="Pfam" id="PF02223"/>
    </source>
</evidence>
<accession>A0A7Y4GWL5</accession>
<evidence type="ECO:0000313" key="3">
    <source>
        <dbReference type="Proteomes" id="UP000544122"/>
    </source>
</evidence>
<name>A0A7Y4GWL5_9BRAD</name>